<dbReference type="SUPFAM" id="SSF103642">
    <property type="entry name" value="Sec-C motif"/>
    <property type="match status" value="1"/>
</dbReference>
<name>A0A9W6FE90_9FIRM</name>
<dbReference type="AlphaFoldDB" id="A0A9W6FE90"/>
<comment type="caution">
    <text evidence="2">The sequence shown here is derived from an EMBL/GenBank/DDBJ whole genome shotgun (WGS) entry which is preliminary data.</text>
</comment>
<dbReference type="SUPFAM" id="SSF48452">
    <property type="entry name" value="TPR-like"/>
    <property type="match status" value="1"/>
</dbReference>
<evidence type="ECO:0008006" key="4">
    <source>
        <dbReference type="Google" id="ProtNLM"/>
    </source>
</evidence>
<dbReference type="Pfam" id="PF02810">
    <property type="entry name" value="SEC-C"/>
    <property type="match status" value="1"/>
</dbReference>
<dbReference type="SMART" id="SM00028">
    <property type="entry name" value="TPR"/>
    <property type="match status" value="2"/>
</dbReference>
<evidence type="ECO:0000256" key="1">
    <source>
        <dbReference type="PROSITE-ProRule" id="PRU00339"/>
    </source>
</evidence>
<organism evidence="2 3">
    <name type="scientific">Sellimonas catena</name>
    <dbReference type="NCBI Taxonomy" id="2994035"/>
    <lineage>
        <taxon>Bacteria</taxon>
        <taxon>Bacillati</taxon>
        <taxon>Bacillota</taxon>
        <taxon>Clostridia</taxon>
        <taxon>Lachnospirales</taxon>
        <taxon>Lachnospiraceae</taxon>
        <taxon>Sellimonas</taxon>
    </lineage>
</organism>
<keyword evidence="3" id="KW-1185">Reference proteome</keyword>
<dbReference type="InterPro" id="IPR011990">
    <property type="entry name" value="TPR-like_helical_dom_sf"/>
</dbReference>
<sequence>MNKILRIKKSDDKETSKKEIEKFARQFALPLQKQVIEAFRLADEEKYEEAAGLCCRILDEDDSKPDIMELLGQCYFAQGNMAGAAMVFHELVEINPENAGYHRSLGMAYHGMGEFEEAVKQFKAAGPPEQYNPFYYTSYGDCLQKIGKEKESREMFGMELDRYVETGEIPLAELLDAVFQNVLYLDISLTNGKYKEDLELYLHFLSRIEMTEKMQENLASTVVYLSTQMRNKWYRPLFRELIDYISRKNYLRTEGTKETLKSAFIIWESYRFHDDRKVSKIMDTGLNAIYNIRYTLKDIPWMEDREDIQRDALISEWNLCRYVPGHLEEIKYIQENYPYNYECSRKFLERVKHDPEQTAKEVLEELQKLSGHQTLHEWKVFLEDEYSQMNAEGRAEVLVDGWEPYRRKGVKVGRNDPCPCGSGKKYKKCCGK</sequence>
<protein>
    <recommendedName>
        <fullName evidence="4">Tetratricopeptide repeat protein</fullName>
    </recommendedName>
</protein>
<feature type="repeat" description="TPR" evidence="1">
    <location>
        <begin position="65"/>
        <end position="98"/>
    </location>
</feature>
<dbReference type="Gene3D" id="3.10.450.50">
    <property type="match status" value="1"/>
</dbReference>
<dbReference type="PANTHER" id="PTHR33747">
    <property type="entry name" value="UPF0225 PROTEIN SCO1677"/>
    <property type="match status" value="1"/>
</dbReference>
<dbReference type="Pfam" id="PF13181">
    <property type="entry name" value="TPR_8"/>
    <property type="match status" value="1"/>
</dbReference>
<dbReference type="PANTHER" id="PTHR33747:SF1">
    <property type="entry name" value="ADENYLATE CYCLASE-ASSOCIATED CAP C-TERMINAL DOMAIN-CONTAINING PROTEIN"/>
    <property type="match status" value="1"/>
</dbReference>
<evidence type="ECO:0000313" key="3">
    <source>
        <dbReference type="Proteomes" id="UP001145145"/>
    </source>
</evidence>
<dbReference type="InterPro" id="IPR004027">
    <property type="entry name" value="SEC_C_motif"/>
</dbReference>
<reference evidence="2 3" key="1">
    <citation type="journal article" date="2023" name="Int. J. Syst. Evol. Microbiol.">
        <title>Sellimonas catena sp. nov., isolated from human faeces.</title>
        <authorList>
            <person name="Hisatomi A."/>
            <person name="Ohkuma M."/>
            <person name="Sakamoto M."/>
        </authorList>
    </citation>
    <scope>NUCLEOTIDE SEQUENCE [LARGE SCALE GENOMIC DNA]</scope>
    <source>
        <strain evidence="2 3">12EGH17</strain>
    </source>
</reference>
<keyword evidence="1" id="KW-0802">TPR repeat</keyword>
<evidence type="ECO:0000313" key="2">
    <source>
        <dbReference type="EMBL" id="GLG04525.1"/>
    </source>
</evidence>
<accession>A0A9W6FE90</accession>
<dbReference type="Pfam" id="PF14559">
    <property type="entry name" value="TPR_19"/>
    <property type="match status" value="1"/>
</dbReference>
<gene>
    <name evidence="2" type="ORF">Selli1_16990</name>
</gene>
<dbReference type="EMBL" id="BSBO01000015">
    <property type="protein sequence ID" value="GLG04525.1"/>
    <property type="molecule type" value="Genomic_DNA"/>
</dbReference>
<dbReference type="InterPro" id="IPR019734">
    <property type="entry name" value="TPR_rpt"/>
</dbReference>
<proteinExistence type="predicted"/>
<dbReference type="Gene3D" id="1.25.40.10">
    <property type="entry name" value="Tetratricopeptide repeat domain"/>
    <property type="match status" value="1"/>
</dbReference>
<dbReference type="Proteomes" id="UP001145145">
    <property type="component" value="Unassembled WGS sequence"/>
</dbReference>
<dbReference type="PROSITE" id="PS50005">
    <property type="entry name" value="TPR"/>
    <property type="match status" value="1"/>
</dbReference>